<dbReference type="Proteomes" id="UP000002727">
    <property type="component" value="Chromosome"/>
</dbReference>
<evidence type="ECO:0000259" key="2">
    <source>
        <dbReference type="Pfam" id="PF13439"/>
    </source>
</evidence>
<dbReference type="InterPro" id="IPR050194">
    <property type="entry name" value="Glycosyltransferase_grp1"/>
</dbReference>
<name>B6YVM5_THEON</name>
<dbReference type="KEGG" id="ton:TON_1858"/>
<organism evidence="3 4">
    <name type="scientific">Thermococcus onnurineus (strain NA1)</name>
    <dbReference type="NCBI Taxonomy" id="523850"/>
    <lineage>
        <taxon>Archaea</taxon>
        <taxon>Methanobacteriati</taxon>
        <taxon>Methanobacteriota</taxon>
        <taxon>Thermococci</taxon>
        <taxon>Thermococcales</taxon>
        <taxon>Thermococcaceae</taxon>
        <taxon>Thermococcus</taxon>
    </lineage>
</organism>
<feature type="domain" description="Glycosyl transferase family 1" evidence="1">
    <location>
        <begin position="197"/>
        <end position="349"/>
    </location>
</feature>
<accession>B6YVM5</accession>
<dbReference type="CDD" id="cd03801">
    <property type="entry name" value="GT4_PimA-like"/>
    <property type="match status" value="1"/>
</dbReference>
<dbReference type="AlphaFoldDB" id="B6YVM5"/>
<gene>
    <name evidence="3" type="ordered locus">TON_1858</name>
</gene>
<dbReference type="RefSeq" id="WP_012572821.1">
    <property type="nucleotide sequence ID" value="NC_011529.1"/>
</dbReference>
<sequence>MKIAMLISTPFPPEEGIGYYTYNLSKKLIERGHEVTVITRGSPRNIEHFYFDGIEVYKPQFFPVYPLHVHIHKLFIERFFRKLGKDFDVIHIHSPLSPFIKHPLNDIPIVSTVHTSLIEDIKHYQVHDLNAMGQKLTTYAVGYPLTMELLESSDVVTTVSSAVAREIQEYYGRTPLILGNGVDEGKFYPADSREGGYLLYVGRLDYRKGVIDLIKAAQILKENTTTTKILIVGKGPLYNEIKAMITRDNLDNVELLGHVPWEQLLWLYRNAEVFIFPSHYEGLPTVVLEAMASGLPVVASDIPAHRDVIINGHNGLLSKRGSPESIAENVLTLLENEKLQRKLGRNARKTIERKFTWGKIGRKFERIYESATS</sequence>
<dbReference type="CAZy" id="GT4">
    <property type="family name" value="Glycosyltransferase Family 4"/>
</dbReference>
<reference evidence="3 4" key="1">
    <citation type="journal article" date="2008" name="J. Bacteriol.">
        <title>The complete genome sequence of Thermococcus onnurineus NA1 reveals a mixed heterotrophic and carboxydotrophic metabolism.</title>
        <authorList>
            <person name="Lee H.S."/>
            <person name="Kang S.G."/>
            <person name="Bae S.S."/>
            <person name="Lim J.K."/>
            <person name="Cho Y."/>
            <person name="Kim Y.J."/>
            <person name="Jeon J.H."/>
            <person name="Cha S.S."/>
            <person name="Kwon K.K."/>
            <person name="Kim H.T."/>
            <person name="Park C.J."/>
            <person name="Lee H.W."/>
            <person name="Kim S.I."/>
            <person name="Chun J."/>
            <person name="Colwell R.R."/>
            <person name="Kim S.J."/>
            <person name="Lee J.H."/>
        </authorList>
    </citation>
    <scope>NUCLEOTIDE SEQUENCE [LARGE SCALE GENOMIC DNA]</scope>
    <source>
        <strain evidence="3 4">NA1</strain>
    </source>
</reference>
<dbReference type="eggNOG" id="arCOG01403">
    <property type="taxonomic scope" value="Archaea"/>
</dbReference>
<evidence type="ECO:0000313" key="3">
    <source>
        <dbReference type="EMBL" id="ACJ17349.1"/>
    </source>
</evidence>
<dbReference type="InterPro" id="IPR001296">
    <property type="entry name" value="Glyco_trans_1"/>
</dbReference>
<dbReference type="Pfam" id="PF13439">
    <property type="entry name" value="Glyco_transf_4"/>
    <property type="match status" value="1"/>
</dbReference>
<evidence type="ECO:0000313" key="4">
    <source>
        <dbReference type="Proteomes" id="UP000002727"/>
    </source>
</evidence>
<evidence type="ECO:0000259" key="1">
    <source>
        <dbReference type="Pfam" id="PF00534"/>
    </source>
</evidence>
<dbReference type="PATRIC" id="fig|523850.10.peg.1872"/>
<dbReference type="STRING" id="523850.TON_1858"/>
<dbReference type="HOGENOM" id="CLU_009583_2_2_2"/>
<dbReference type="Gene3D" id="3.40.50.2000">
    <property type="entry name" value="Glycogen Phosphorylase B"/>
    <property type="match status" value="2"/>
</dbReference>
<dbReference type="OrthoDB" id="132546at2157"/>
<dbReference type="GeneID" id="7017528"/>
<dbReference type="SUPFAM" id="SSF53756">
    <property type="entry name" value="UDP-Glycosyltransferase/glycogen phosphorylase"/>
    <property type="match status" value="1"/>
</dbReference>
<proteinExistence type="predicted"/>
<dbReference type="GO" id="GO:0016757">
    <property type="term" value="F:glycosyltransferase activity"/>
    <property type="evidence" value="ECO:0007669"/>
    <property type="project" value="InterPro"/>
</dbReference>
<dbReference type="EMBL" id="CP000855">
    <property type="protein sequence ID" value="ACJ17349.1"/>
    <property type="molecule type" value="Genomic_DNA"/>
</dbReference>
<feature type="domain" description="Glycosyltransferase subfamily 4-like N-terminal" evidence="2">
    <location>
        <begin position="16"/>
        <end position="184"/>
    </location>
</feature>
<dbReference type="PANTHER" id="PTHR45947">
    <property type="entry name" value="SULFOQUINOVOSYL TRANSFERASE SQD2"/>
    <property type="match status" value="1"/>
</dbReference>
<dbReference type="PANTHER" id="PTHR45947:SF3">
    <property type="entry name" value="SULFOQUINOVOSYL TRANSFERASE SQD2"/>
    <property type="match status" value="1"/>
</dbReference>
<protein>
    <submittedName>
        <fullName evidence="3">Phosphatidylinositol glycantransferase-class A</fullName>
    </submittedName>
</protein>
<keyword evidence="4" id="KW-1185">Reference proteome</keyword>
<dbReference type="Pfam" id="PF00534">
    <property type="entry name" value="Glycos_transf_1"/>
    <property type="match status" value="1"/>
</dbReference>
<dbReference type="InterPro" id="IPR028098">
    <property type="entry name" value="Glyco_trans_4-like_N"/>
</dbReference>